<evidence type="ECO:0000313" key="2">
    <source>
        <dbReference type="Proteomes" id="UP000589626"/>
    </source>
</evidence>
<organism evidence="1 2">
    <name type="scientific">Nocardioides soli</name>
    <dbReference type="NCBI Taxonomy" id="1036020"/>
    <lineage>
        <taxon>Bacteria</taxon>
        <taxon>Bacillati</taxon>
        <taxon>Actinomycetota</taxon>
        <taxon>Actinomycetes</taxon>
        <taxon>Propionibacteriales</taxon>
        <taxon>Nocardioidaceae</taxon>
        <taxon>Nocardioides</taxon>
    </lineage>
</organism>
<dbReference type="Pfam" id="PF13563">
    <property type="entry name" value="2_5_RNA_ligase2"/>
    <property type="match status" value="1"/>
</dbReference>
<dbReference type="Proteomes" id="UP000589626">
    <property type="component" value="Unassembled WGS sequence"/>
</dbReference>
<dbReference type="AlphaFoldDB" id="A0A7W4VR81"/>
<reference evidence="1 2" key="1">
    <citation type="submission" date="2020-08" db="EMBL/GenBank/DDBJ databases">
        <title>Sequencing the genomes of 1000 actinobacteria strains.</title>
        <authorList>
            <person name="Klenk H.-P."/>
        </authorList>
    </citation>
    <scope>NUCLEOTIDE SEQUENCE [LARGE SCALE GENOMIC DNA]</scope>
    <source>
        <strain evidence="1 2">DSM 105498</strain>
    </source>
</reference>
<protein>
    <recommendedName>
        <fullName evidence="3">2'-5' RNA ligase family protein</fullName>
    </recommendedName>
</protein>
<comment type="caution">
    <text evidence="1">The sequence shown here is derived from an EMBL/GenBank/DDBJ whole genome shotgun (WGS) entry which is preliminary data.</text>
</comment>
<sequence>MALAVCLLFDGRSERLVRDLWSRLEVHGIRTLETHTHRRHRPHLSYAVLRAWDLDRVRAIVEAMPDGGGFLAEGHGSVLFPRGRVALAVSIPAAVALRQERVATALVAAGADLHQHYRPGHWIPHVSVATRAKGTRQAAAVTMVADTLPLGLTVARAALIDSATGQTWPLSTVP</sequence>
<accession>A0A7W4VR81</accession>
<keyword evidence="2" id="KW-1185">Reference proteome</keyword>
<dbReference type="RefSeq" id="WP_183590333.1">
    <property type="nucleotide sequence ID" value="NZ_JACHWR010000001.1"/>
</dbReference>
<evidence type="ECO:0008006" key="3">
    <source>
        <dbReference type="Google" id="ProtNLM"/>
    </source>
</evidence>
<proteinExistence type="predicted"/>
<gene>
    <name evidence="1" type="ORF">FHU40_000086</name>
</gene>
<name>A0A7W4VR81_9ACTN</name>
<dbReference type="Gene3D" id="3.90.1140.10">
    <property type="entry name" value="Cyclic phosphodiesterase"/>
    <property type="match status" value="1"/>
</dbReference>
<evidence type="ECO:0000313" key="1">
    <source>
        <dbReference type="EMBL" id="MBB3040285.1"/>
    </source>
</evidence>
<dbReference type="InterPro" id="IPR009097">
    <property type="entry name" value="Cyclic_Pdiesterase"/>
</dbReference>
<dbReference type="SUPFAM" id="SSF55144">
    <property type="entry name" value="LigT-like"/>
    <property type="match status" value="1"/>
</dbReference>
<dbReference type="EMBL" id="JACHWR010000001">
    <property type="protein sequence ID" value="MBB3040285.1"/>
    <property type="molecule type" value="Genomic_DNA"/>
</dbReference>